<evidence type="ECO:0000313" key="3">
    <source>
        <dbReference type="Proteomes" id="UP000078454"/>
    </source>
</evidence>
<accession>A0A198ALF6</accession>
<dbReference type="OrthoDB" id="9800309at2"/>
<keyword evidence="1" id="KW-0472">Membrane</keyword>
<organism evidence="2 3">
    <name type="scientific">Paenibacillus oryzisoli</name>
    <dbReference type="NCBI Taxonomy" id="1850517"/>
    <lineage>
        <taxon>Bacteria</taxon>
        <taxon>Bacillati</taxon>
        <taxon>Bacillota</taxon>
        <taxon>Bacilli</taxon>
        <taxon>Bacillales</taxon>
        <taxon>Paenibacillaceae</taxon>
        <taxon>Paenibacillus</taxon>
    </lineage>
</organism>
<evidence type="ECO:0000256" key="1">
    <source>
        <dbReference type="SAM" id="Phobius"/>
    </source>
</evidence>
<feature type="transmembrane region" description="Helical" evidence="1">
    <location>
        <begin position="156"/>
        <end position="180"/>
    </location>
</feature>
<dbReference type="EMBL" id="LYPB01000046">
    <property type="protein sequence ID" value="OAS22072.1"/>
    <property type="molecule type" value="Genomic_DNA"/>
</dbReference>
<keyword evidence="1" id="KW-0812">Transmembrane</keyword>
<dbReference type="PANTHER" id="PTHR37305:SF1">
    <property type="entry name" value="MEMBRANE PROTEIN"/>
    <property type="match status" value="1"/>
</dbReference>
<name>A0A198ALF6_9BACL</name>
<dbReference type="Proteomes" id="UP000078454">
    <property type="component" value="Unassembled WGS sequence"/>
</dbReference>
<feature type="transmembrane region" description="Helical" evidence="1">
    <location>
        <begin position="187"/>
        <end position="208"/>
    </location>
</feature>
<dbReference type="Pfam" id="PF12679">
    <property type="entry name" value="ABC2_membrane_2"/>
    <property type="match status" value="1"/>
</dbReference>
<proteinExistence type="predicted"/>
<keyword evidence="1" id="KW-1133">Transmembrane helix</keyword>
<reference evidence="2 3" key="1">
    <citation type="submission" date="2016-05" db="EMBL/GenBank/DDBJ databases">
        <title>Paenibacillus sp. 1ZS3-15 nov., isolated from the rhizosphere soil.</title>
        <authorList>
            <person name="Zhang X.X."/>
            <person name="Zhang J."/>
        </authorList>
    </citation>
    <scope>NUCLEOTIDE SEQUENCE [LARGE SCALE GENOMIC DNA]</scope>
    <source>
        <strain evidence="2 3">1ZS3-15</strain>
    </source>
</reference>
<feature type="transmembrane region" description="Helical" evidence="1">
    <location>
        <begin position="16"/>
        <end position="36"/>
    </location>
</feature>
<sequence>MNIFLHELRAYRKSTITWTCSLIAVIVLFLSLFPSVSKDFAQFSSVLEGYPEGVRKALGIQIETFGTLLGFYMYIFMYITLCGAIQAMVLGASILSKEVREKTADFLLTKPVTRSKIVTSKLLAATASLVITCLMYIGAAYLMALQVKTVDFDRNIFLLISFTLLFIQLMFLAIGFMVSVVFSKIKAVLSVSLGTVFAFFVIGMIVAVDGEGAKRYFSPFKYFSGNYMLAHASYETPYVIAAIAIIVVSITASYFIYTKKDVHAV</sequence>
<feature type="transmembrane region" description="Helical" evidence="1">
    <location>
        <begin position="71"/>
        <end position="95"/>
    </location>
</feature>
<feature type="transmembrane region" description="Helical" evidence="1">
    <location>
        <begin position="122"/>
        <end position="144"/>
    </location>
</feature>
<protein>
    <submittedName>
        <fullName evidence="2">ABC transporter permease</fullName>
    </submittedName>
</protein>
<evidence type="ECO:0000313" key="2">
    <source>
        <dbReference type="EMBL" id="OAS22072.1"/>
    </source>
</evidence>
<dbReference type="AlphaFoldDB" id="A0A198ALF6"/>
<dbReference type="GO" id="GO:0140359">
    <property type="term" value="F:ABC-type transporter activity"/>
    <property type="evidence" value="ECO:0007669"/>
    <property type="project" value="InterPro"/>
</dbReference>
<dbReference type="RefSeq" id="WP_068662212.1">
    <property type="nucleotide sequence ID" value="NZ_LYPB01000046.1"/>
</dbReference>
<gene>
    <name evidence="2" type="ORF">A8708_33395</name>
</gene>
<dbReference type="GO" id="GO:0005886">
    <property type="term" value="C:plasma membrane"/>
    <property type="evidence" value="ECO:0007669"/>
    <property type="project" value="UniProtKB-SubCell"/>
</dbReference>
<keyword evidence="3" id="KW-1185">Reference proteome</keyword>
<dbReference type="STRING" id="1850517.A8708_33395"/>
<comment type="caution">
    <text evidence="2">The sequence shown here is derived from an EMBL/GenBank/DDBJ whole genome shotgun (WGS) entry which is preliminary data.</text>
</comment>
<dbReference type="PANTHER" id="PTHR37305">
    <property type="entry name" value="INTEGRAL MEMBRANE PROTEIN-RELATED"/>
    <property type="match status" value="1"/>
</dbReference>
<feature type="transmembrane region" description="Helical" evidence="1">
    <location>
        <begin position="238"/>
        <end position="257"/>
    </location>
</feature>